<dbReference type="InterPro" id="IPR044862">
    <property type="entry name" value="Pro_4_hyd_alph_FE2OG_OXY"/>
</dbReference>
<protein>
    <recommendedName>
        <fullName evidence="7">Fe2OG dioxygenase domain-containing protein</fullName>
    </recommendedName>
</protein>
<dbReference type="GO" id="GO:0046872">
    <property type="term" value="F:metal ion binding"/>
    <property type="evidence" value="ECO:0007669"/>
    <property type="project" value="UniProtKB-KW"/>
</dbReference>
<evidence type="ECO:0000259" key="7">
    <source>
        <dbReference type="PROSITE" id="PS51471"/>
    </source>
</evidence>
<dbReference type="Proteomes" id="UP001530315">
    <property type="component" value="Unassembled WGS sequence"/>
</dbReference>
<keyword evidence="3" id="KW-0223">Dioxygenase</keyword>
<dbReference type="PROSITE" id="PS51471">
    <property type="entry name" value="FE2OG_OXY"/>
    <property type="match status" value="1"/>
</dbReference>
<feature type="compositionally biased region" description="Polar residues" evidence="6">
    <location>
        <begin position="958"/>
        <end position="967"/>
    </location>
</feature>
<evidence type="ECO:0000256" key="3">
    <source>
        <dbReference type="ARBA" id="ARBA00022964"/>
    </source>
</evidence>
<organism evidence="8 9">
    <name type="scientific">Stephanodiscus triporus</name>
    <dbReference type="NCBI Taxonomy" id="2934178"/>
    <lineage>
        <taxon>Eukaryota</taxon>
        <taxon>Sar</taxon>
        <taxon>Stramenopiles</taxon>
        <taxon>Ochrophyta</taxon>
        <taxon>Bacillariophyta</taxon>
        <taxon>Coscinodiscophyceae</taxon>
        <taxon>Thalassiosirophycidae</taxon>
        <taxon>Stephanodiscales</taxon>
        <taxon>Stephanodiscaceae</taxon>
        <taxon>Stephanodiscus</taxon>
    </lineage>
</organism>
<dbReference type="InterPro" id="IPR006620">
    <property type="entry name" value="Pro_4_hyd_alph"/>
</dbReference>
<dbReference type="SMART" id="SM00702">
    <property type="entry name" value="P4Hc"/>
    <property type="match status" value="1"/>
</dbReference>
<evidence type="ECO:0000256" key="6">
    <source>
        <dbReference type="SAM" id="MobiDB-lite"/>
    </source>
</evidence>
<evidence type="ECO:0000256" key="1">
    <source>
        <dbReference type="ARBA" id="ARBA00001961"/>
    </source>
</evidence>
<feature type="region of interest" description="Disordered" evidence="6">
    <location>
        <begin position="273"/>
        <end position="302"/>
    </location>
</feature>
<dbReference type="GO" id="GO:0051213">
    <property type="term" value="F:dioxygenase activity"/>
    <property type="evidence" value="ECO:0007669"/>
    <property type="project" value="UniProtKB-KW"/>
</dbReference>
<keyword evidence="9" id="KW-1185">Reference proteome</keyword>
<feature type="region of interest" description="Disordered" evidence="6">
    <location>
        <begin position="45"/>
        <end position="86"/>
    </location>
</feature>
<comment type="caution">
    <text evidence="8">The sequence shown here is derived from an EMBL/GenBank/DDBJ whole genome shotgun (WGS) entry which is preliminary data.</text>
</comment>
<comment type="cofactor">
    <cofactor evidence="1">
        <name>L-ascorbate</name>
        <dbReference type="ChEBI" id="CHEBI:38290"/>
    </cofactor>
</comment>
<feature type="compositionally biased region" description="Acidic residues" evidence="6">
    <location>
        <begin position="62"/>
        <end position="83"/>
    </location>
</feature>
<feature type="domain" description="Fe2OG dioxygenase" evidence="7">
    <location>
        <begin position="1000"/>
        <end position="1108"/>
    </location>
</feature>
<evidence type="ECO:0000256" key="5">
    <source>
        <dbReference type="ARBA" id="ARBA00023004"/>
    </source>
</evidence>
<feature type="compositionally biased region" description="Low complexity" evidence="6">
    <location>
        <begin position="46"/>
        <end position="57"/>
    </location>
</feature>
<evidence type="ECO:0000256" key="4">
    <source>
        <dbReference type="ARBA" id="ARBA00023002"/>
    </source>
</evidence>
<dbReference type="Gene3D" id="2.60.120.620">
    <property type="entry name" value="q2cbj1_9rhob like domain"/>
    <property type="match status" value="1"/>
</dbReference>
<keyword evidence="4" id="KW-0560">Oxidoreductase</keyword>
<evidence type="ECO:0000313" key="9">
    <source>
        <dbReference type="Proteomes" id="UP001530315"/>
    </source>
</evidence>
<dbReference type="Pfam" id="PF13640">
    <property type="entry name" value="2OG-FeII_Oxy_3"/>
    <property type="match status" value="1"/>
</dbReference>
<keyword evidence="5" id="KW-0408">Iron</keyword>
<gene>
    <name evidence="8" type="ORF">ACHAW5_009666</name>
</gene>
<accession>A0ABD3N214</accession>
<name>A0ABD3N214_9STRA</name>
<dbReference type="InterPro" id="IPR005123">
    <property type="entry name" value="Oxoglu/Fe-dep_dioxygenase_dom"/>
</dbReference>
<reference evidence="8 9" key="1">
    <citation type="submission" date="2024-10" db="EMBL/GenBank/DDBJ databases">
        <title>Updated reference genomes for cyclostephanoid diatoms.</title>
        <authorList>
            <person name="Roberts W.R."/>
            <person name="Alverson A.J."/>
        </authorList>
    </citation>
    <scope>NUCLEOTIDE SEQUENCE [LARGE SCALE GENOMIC DNA]</scope>
    <source>
        <strain evidence="8 9">AJA276-08</strain>
    </source>
</reference>
<feature type="region of interest" description="Disordered" evidence="6">
    <location>
        <begin position="364"/>
        <end position="383"/>
    </location>
</feature>
<dbReference type="AlphaFoldDB" id="A0ABD3N214"/>
<proteinExistence type="predicted"/>
<dbReference type="PANTHER" id="PTHR10869">
    <property type="entry name" value="PROLYL 4-HYDROXYLASE ALPHA SUBUNIT"/>
    <property type="match status" value="1"/>
</dbReference>
<evidence type="ECO:0000256" key="2">
    <source>
        <dbReference type="ARBA" id="ARBA00022723"/>
    </source>
</evidence>
<dbReference type="EMBL" id="JALLAZ020001637">
    <property type="protein sequence ID" value="KAL3770125.1"/>
    <property type="molecule type" value="Genomic_DNA"/>
</dbReference>
<evidence type="ECO:0000313" key="8">
    <source>
        <dbReference type="EMBL" id="KAL3770125.1"/>
    </source>
</evidence>
<dbReference type="InterPro" id="IPR045054">
    <property type="entry name" value="P4HA-like"/>
</dbReference>
<dbReference type="PANTHER" id="PTHR10869:SF235">
    <property type="entry name" value="PROCOLLAGEN-PROLINE 4-DIOXYGENASE"/>
    <property type="match status" value="1"/>
</dbReference>
<sequence length="1120" mass="125374">MVRRDTGEVVSRYAHHVGLPAEMTSSLLGYVDRMGLIDALMRHHASASSSSSSSSSSPKGEDGEEDEYEDDDEDEGDEGDENYDNNGQIVTLANNFHWYINKRRRGERRNLQHDKNGTNRDDEGEFVWYTVSPCDEITHQSYLHALSNSDFDVVLDAIGGALRLSSLAVYHVSLVGVFGRGGGGGGEGGGGFSRSRDDRFAPNIAHTDGTVYNVIVPLLLEYDDDHPTPELMVWDDVEGEEADEGKRKEGSKYEYQYGVGVVMGDDVVYDNAHDDNDDINYGSPTSAGHSDDDGDDDIQRNGDSSHVNMRLFVSVYIADIHLNNVAQVANGVENIAETTIFPLLGDDVDDERWLLSQEARHWRGPSYSETNRDGQSGKEYTMSNDKGRKAFRAKDTLEDCYRRANDGMCGNVGVNVNESVRETRKLCPFSCGLYIEEGLTTDIEWVSAGDIIQKDDRTMMPVYQQQQSVKVCTRIRTGWDECRIYEDDVDIPGDFISPKLKPGEMFPIILRGNDDVDDSDNDTDYDDAVLARYAFQVGLPPELTTELLAYSDRIGVTEELRKLTSHSPLRAADHVVHKFHKMADGNDWYVQRPPLKWTSNMHWISPADEKTHEEYLDVLARGNFDVVLDAVGKHLGLEGLVAYHLTFIGVSHSEKGFIHHDSTITGASVYNVIIPLILEGDASPELALKEDEGSTQSRYGTLKYRLGTAAMMGDDARHGTEACDYRESNGMRLAATVYIADISEKNAQNIATQTLTQIFPLADAKWLMAEAGRHWVADNSDGTRSILHNKGRKYFSFSDSLPDCTARAKENKCITDTEFTRVECLRSCGIYESNGYKDIRGCPVDEETNIFKPGDMNAMFERWLKEAGQDIATLSKDNLPKGGTISVGELNVVISPYHDSTYLPKDEDEDEEMMPKLPWVVSIDGFLSDEECERLIELGESIGYERSTESDYGADGTPNHSTSEGRTSYNTFCTEGCNDDPIVKRVIERMTSLSGIPFNNFESLQLVRYKTGQFYEQHHDNSAMDFTSSFGPRILTIFLYLNDVTSGLEIGGETEFHYLNFTATPKKGMALVWPSVMDNLEKMDDWTWHKALPVVKGVKYGANAWIHLRDYQNQPDYCTL</sequence>
<keyword evidence="2" id="KW-0479">Metal-binding</keyword>
<feature type="region of interest" description="Disordered" evidence="6">
    <location>
        <begin position="947"/>
        <end position="967"/>
    </location>
</feature>